<feature type="compositionally biased region" description="Acidic residues" evidence="2">
    <location>
        <begin position="248"/>
        <end position="260"/>
    </location>
</feature>
<dbReference type="Proteomes" id="UP000258309">
    <property type="component" value="Unassembled WGS sequence"/>
</dbReference>
<dbReference type="AlphaFoldDB" id="A0A3E2HF52"/>
<feature type="compositionally biased region" description="Low complexity" evidence="2">
    <location>
        <begin position="121"/>
        <end position="154"/>
    </location>
</feature>
<organism evidence="3 4">
    <name type="scientific">Scytalidium lignicola</name>
    <name type="common">Hyphomycete</name>
    <dbReference type="NCBI Taxonomy" id="5539"/>
    <lineage>
        <taxon>Eukaryota</taxon>
        <taxon>Fungi</taxon>
        <taxon>Dikarya</taxon>
        <taxon>Ascomycota</taxon>
        <taxon>Pezizomycotina</taxon>
        <taxon>Leotiomycetes</taxon>
        <taxon>Leotiomycetes incertae sedis</taxon>
        <taxon>Scytalidium</taxon>
    </lineage>
</organism>
<feature type="region of interest" description="Disordered" evidence="2">
    <location>
        <begin position="217"/>
        <end position="260"/>
    </location>
</feature>
<evidence type="ECO:0000313" key="3">
    <source>
        <dbReference type="EMBL" id="RFU31782.1"/>
    </source>
</evidence>
<dbReference type="EMBL" id="NCSJ02000068">
    <property type="protein sequence ID" value="RFU31782.1"/>
    <property type="molecule type" value="Genomic_DNA"/>
</dbReference>
<accession>A0A3E2HF52</accession>
<evidence type="ECO:0000256" key="2">
    <source>
        <dbReference type="SAM" id="MobiDB-lite"/>
    </source>
</evidence>
<dbReference type="Gene3D" id="3.40.30.10">
    <property type="entry name" value="Glutaredoxin"/>
    <property type="match status" value="1"/>
</dbReference>
<reference evidence="3 4" key="1">
    <citation type="submission" date="2018-05" db="EMBL/GenBank/DDBJ databases">
        <title>Draft genome sequence of Scytalidium lignicola DSM 105466, a ubiquitous saprotrophic fungus.</title>
        <authorList>
            <person name="Buettner E."/>
            <person name="Gebauer A.M."/>
            <person name="Hofrichter M."/>
            <person name="Liers C."/>
            <person name="Kellner H."/>
        </authorList>
    </citation>
    <scope>NUCLEOTIDE SEQUENCE [LARGE SCALE GENOMIC DNA]</scope>
    <source>
        <strain evidence="3 4">DSM 105466</strain>
    </source>
</reference>
<comment type="caution">
    <text evidence="3">The sequence shown here is derived from an EMBL/GenBank/DDBJ whole genome shotgun (WGS) entry which is preliminary data.</text>
</comment>
<keyword evidence="1" id="KW-0676">Redox-active center</keyword>
<protein>
    <recommendedName>
        <fullName evidence="5">Selenoprotein W-like protein</fullName>
    </recommendedName>
</protein>
<dbReference type="PANTHER" id="PTHR36417">
    <property type="entry name" value="SELENOPROTEIN DOMAIN PROTEIN (AFU_ORTHOLOGUE AFUA_1G05220)"/>
    <property type="match status" value="1"/>
</dbReference>
<dbReference type="PANTHER" id="PTHR36417:SF2">
    <property type="entry name" value="SELENOPROTEIN DOMAIN PROTEIN (AFU_ORTHOLOGUE AFUA_1G05220)"/>
    <property type="match status" value="1"/>
</dbReference>
<dbReference type="OrthoDB" id="60822at2759"/>
<feature type="compositionally biased region" description="Basic and acidic residues" evidence="2">
    <location>
        <begin position="109"/>
        <end position="119"/>
    </location>
</feature>
<feature type="non-terminal residue" evidence="3">
    <location>
        <position position="1"/>
    </location>
</feature>
<keyword evidence="4" id="KW-1185">Reference proteome</keyword>
<dbReference type="InterPro" id="IPR011893">
    <property type="entry name" value="Selenoprotein_Rdx-typ"/>
</dbReference>
<feature type="non-terminal residue" evidence="3">
    <location>
        <position position="260"/>
    </location>
</feature>
<feature type="region of interest" description="Disordered" evidence="2">
    <location>
        <begin position="109"/>
        <end position="182"/>
    </location>
</feature>
<dbReference type="SUPFAM" id="SSF52833">
    <property type="entry name" value="Thioredoxin-like"/>
    <property type="match status" value="1"/>
</dbReference>
<gene>
    <name evidence="3" type="ORF">B7463_g4546</name>
</gene>
<evidence type="ECO:0008006" key="5">
    <source>
        <dbReference type="Google" id="ProtNLM"/>
    </source>
</evidence>
<dbReference type="Pfam" id="PF10262">
    <property type="entry name" value="Rdx"/>
    <property type="match status" value="1"/>
</dbReference>
<name>A0A3E2HF52_SCYLI</name>
<dbReference type="InterPro" id="IPR036249">
    <property type="entry name" value="Thioredoxin-like_sf"/>
</dbReference>
<sequence>MADSPGNNVQAPLPRVTIQFCTQCKWMLRAAYFAQELLSTFNTALGEVALQPSTGGTFIVTLYHGSEASNAAGGPITIQRHLIWDRKAEGGFPETKELKRRIRDIIDPTRDLGHVDRHNKNNNNNKRQQQQQQEQQTQPQKRQSISTAATFSSATPPPPRSQASATTTATGGPPPSSTSNDFFPHAVRAAASAAHLADTPTSTPVLGASALAAREVIPEGAKGNGNGNRSGNDSKGGKNKESSPSLEDICEAEDICEDCG</sequence>
<evidence type="ECO:0000313" key="4">
    <source>
        <dbReference type="Proteomes" id="UP000258309"/>
    </source>
</evidence>
<proteinExistence type="predicted"/>
<dbReference type="NCBIfam" id="TIGR02174">
    <property type="entry name" value="CXXU_selWTH"/>
    <property type="match status" value="1"/>
</dbReference>
<evidence type="ECO:0000256" key="1">
    <source>
        <dbReference type="ARBA" id="ARBA00023284"/>
    </source>
</evidence>
<feature type="compositionally biased region" description="Low complexity" evidence="2">
    <location>
        <begin position="161"/>
        <end position="171"/>
    </location>
</feature>